<feature type="compositionally biased region" description="Pro residues" evidence="1">
    <location>
        <begin position="84"/>
        <end position="104"/>
    </location>
</feature>
<organism evidence="2 3">
    <name type="scientific">Ktedonospora formicarum</name>
    <dbReference type="NCBI Taxonomy" id="2778364"/>
    <lineage>
        <taxon>Bacteria</taxon>
        <taxon>Bacillati</taxon>
        <taxon>Chloroflexota</taxon>
        <taxon>Ktedonobacteria</taxon>
        <taxon>Ktedonobacterales</taxon>
        <taxon>Ktedonobacteraceae</taxon>
        <taxon>Ktedonospora</taxon>
    </lineage>
</organism>
<accession>A0A8J3MUN1</accession>
<comment type="caution">
    <text evidence="2">The sequence shown here is derived from an EMBL/GenBank/DDBJ whole genome shotgun (WGS) entry which is preliminary data.</text>
</comment>
<evidence type="ECO:0000313" key="2">
    <source>
        <dbReference type="EMBL" id="GHO48400.1"/>
    </source>
</evidence>
<keyword evidence="3" id="KW-1185">Reference proteome</keyword>
<reference evidence="2" key="1">
    <citation type="submission" date="2020-10" db="EMBL/GenBank/DDBJ databases">
        <title>Taxonomic study of unclassified bacteria belonging to the class Ktedonobacteria.</title>
        <authorList>
            <person name="Yabe S."/>
            <person name="Wang C.M."/>
            <person name="Zheng Y."/>
            <person name="Sakai Y."/>
            <person name="Cavaletti L."/>
            <person name="Monciardini P."/>
            <person name="Donadio S."/>
        </authorList>
    </citation>
    <scope>NUCLEOTIDE SEQUENCE</scope>
    <source>
        <strain evidence="2">SOSP1-1</strain>
    </source>
</reference>
<dbReference type="AlphaFoldDB" id="A0A8J3MUN1"/>
<name>A0A8J3MUN1_9CHLR</name>
<evidence type="ECO:0000313" key="3">
    <source>
        <dbReference type="Proteomes" id="UP000612362"/>
    </source>
</evidence>
<evidence type="ECO:0000256" key="1">
    <source>
        <dbReference type="SAM" id="MobiDB-lite"/>
    </source>
</evidence>
<dbReference type="Proteomes" id="UP000612362">
    <property type="component" value="Unassembled WGS sequence"/>
</dbReference>
<dbReference type="RefSeq" id="WP_220197616.1">
    <property type="nucleotide sequence ID" value="NZ_BNJF01000004.1"/>
</dbReference>
<proteinExistence type="predicted"/>
<gene>
    <name evidence="2" type="ORF">KSX_65630</name>
</gene>
<sequence length="206" mass="23106">MNGKVYYLDLQTLLDFLSVHGESCLLSKPLKEKGRTGYVAVNAGSMTSCYIQERERIVLQGEQAFKVLAQYSEWHVQLQDERPSSPPSMSPPNLSPAPNGPSYPVPGIGQPTSTSGQWPAIRSNTPSGQWSLPGSNYVPDWRPRIKRDLTQEEYLSLTVRQRFVLRLVLTMINGMRAVPEIKAQLQLSPETVDSVLAYLQARYIIE</sequence>
<feature type="region of interest" description="Disordered" evidence="1">
    <location>
        <begin position="79"/>
        <end position="134"/>
    </location>
</feature>
<protein>
    <submittedName>
        <fullName evidence="2">Uncharacterized protein</fullName>
    </submittedName>
</protein>
<feature type="compositionally biased region" description="Polar residues" evidence="1">
    <location>
        <begin position="110"/>
        <end position="134"/>
    </location>
</feature>
<dbReference type="EMBL" id="BNJF01000004">
    <property type="protein sequence ID" value="GHO48400.1"/>
    <property type="molecule type" value="Genomic_DNA"/>
</dbReference>